<accession>A0A3N5B2J0</accession>
<evidence type="ECO:0000313" key="2">
    <source>
        <dbReference type="Proteomes" id="UP000271783"/>
    </source>
</evidence>
<comment type="caution">
    <text evidence="1">The sequence shown here is derived from an EMBL/GenBank/DDBJ whole genome shotgun (WGS) entry which is preliminary data.</text>
</comment>
<keyword evidence="2" id="KW-1185">Reference proteome</keyword>
<dbReference type="RefSeq" id="WP_069574439.1">
    <property type="nucleotide sequence ID" value="NZ_RKRG01000002.1"/>
</dbReference>
<sequence length="138" mass="16438">MFRCGCYPNHEICKNKNTCEFWIPLNQKLKQLNQQISYELKILESLNQRKRDYFRILSEIQQGRYTEIVAIDGRLKRVPKKNARGESILKPDDVQVGLNFNVISKEITDTETIIHELRIREKNILKILKKQYWTIACK</sequence>
<reference evidence="1 2" key="1">
    <citation type="submission" date="2018-11" db="EMBL/GenBank/DDBJ databases">
        <title>Genomic Encyclopedia of Type Strains, Phase IV (KMG-IV): sequencing the most valuable type-strain genomes for metagenomic binning, comparative biology and taxonomic classification.</title>
        <authorList>
            <person name="Goeker M."/>
        </authorList>
    </citation>
    <scope>NUCLEOTIDE SEQUENCE [LARGE SCALE GENOMIC DNA]</scope>
    <source>
        <strain evidence="1 2">DSM 11977</strain>
    </source>
</reference>
<gene>
    <name evidence="1" type="ORF">EDC42_0814</name>
</gene>
<organism evidence="1 2">
    <name type="scientific">Methanobrevibacter gottschalkii DSM 11977</name>
    <dbReference type="NCBI Taxonomy" id="1122229"/>
    <lineage>
        <taxon>Archaea</taxon>
        <taxon>Methanobacteriati</taxon>
        <taxon>Methanobacteriota</taxon>
        <taxon>Methanomada group</taxon>
        <taxon>Methanobacteria</taxon>
        <taxon>Methanobacteriales</taxon>
        <taxon>Methanobacteriaceae</taxon>
        <taxon>Methanobrevibacter</taxon>
    </lineage>
</organism>
<dbReference type="AlphaFoldDB" id="A0A3N5B2J0"/>
<dbReference type="EMBL" id="RKRG01000002">
    <property type="protein sequence ID" value="RPF51487.1"/>
    <property type="molecule type" value="Genomic_DNA"/>
</dbReference>
<dbReference type="Proteomes" id="UP000271783">
    <property type="component" value="Unassembled WGS sequence"/>
</dbReference>
<proteinExistence type="predicted"/>
<name>A0A3N5B2J0_9EURY</name>
<protein>
    <submittedName>
        <fullName evidence="1">Uncharacterized protein</fullName>
    </submittedName>
</protein>
<evidence type="ECO:0000313" key="1">
    <source>
        <dbReference type="EMBL" id="RPF51487.1"/>
    </source>
</evidence>